<dbReference type="InterPro" id="IPR007927">
    <property type="entry name" value="DUF722"/>
</dbReference>
<accession>A0ABC8A5H2</accession>
<dbReference type="Pfam" id="PF05263">
    <property type="entry name" value="DUF722"/>
    <property type="match status" value="1"/>
</dbReference>
<reference evidence="1 2" key="1">
    <citation type="submission" date="2014-07" db="EMBL/GenBank/DDBJ databases">
        <title>Genome sequence of Lactococcus lactis subsp. lactis NCDO 2118, a GABA-producing strain.</title>
        <authorList>
            <person name="Oliveira L.C."/>
            <person name="Saraiva T.D.L."/>
            <person name="Soares S.C."/>
            <person name="Ramos R.T.J."/>
            <person name="Sa P.H.C.G."/>
            <person name="Carneiro A.R."/>
            <person name="Miranda F."/>
            <person name="Freire M."/>
            <person name="Renan W."/>
            <person name="Oliveira A.F.Jr."/>
            <person name="Santos A.R."/>
            <person name="Pinto A.C."/>
            <person name="Souza B.M."/>
            <person name="Castro C.P."/>
            <person name="Diniz C.A.A."/>
            <person name="Rocha C.S."/>
            <person name="Mariano D.C.B."/>
            <person name="Aguiar E.L."/>
            <person name="Folador E.L."/>
            <person name="Barbosa E.G.V."/>
            <person name="Aburjaile F.F."/>
            <person name="Goncalves L.A."/>
            <person name="Guimaraes L.C."/>
            <person name="Azevedo M.S.P."/>
            <person name="Agresti P.C.M."/>
            <person name="Faria R.F."/>
            <person name="Tiwari S."/>
            <person name="Almeida S.S."/>
            <person name="Hassan S.S."/>
            <person name="Pereira V.B."/>
            <person name="Abreu V.A.C."/>
            <person name="Pereira U.P."/>
            <person name="Dorella F.A."/>
            <person name="Carvalho A.F."/>
            <person name="Pereira F.L."/>
            <person name="Leal C.A.G."/>
            <person name="Figueiredo H.C.P."/>
            <person name="Silva A."/>
            <person name="Miyoshi A."/>
            <person name="Azevedo V."/>
        </authorList>
    </citation>
    <scope>NUCLEOTIDE SEQUENCE [LARGE SCALE GENOMIC DNA]</scope>
    <source>
        <strain evidence="1 2">NCDO 2118</strain>
    </source>
</reference>
<name>A0ABC8A5H2_LACLL</name>
<protein>
    <recommendedName>
        <fullName evidence="3">DUF722 domain-containing protein</fullName>
    </recommendedName>
</protein>
<proteinExistence type="predicted"/>
<dbReference type="AlphaFoldDB" id="A0ABC8A5H2"/>
<dbReference type="KEGG" id="llx:NCDO2118_0976"/>
<gene>
    <name evidence="1" type="ORF">NCDO2118_0976</name>
</gene>
<dbReference type="Proteomes" id="UP000028594">
    <property type="component" value="Chromosome"/>
</dbReference>
<organism evidence="1 2">
    <name type="scientific">Lactococcus lactis subsp. lactis NCDO 2118</name>
    <dbReference type="NCBI Taxonomy" id="1117941"/>
    <lineage>
        <taxon>Bacteria</taxon>
        <taxon>Bacillati</taxon>
        <taxon>Bacillota</taxon>
        <taxon>Bacilli</taxon>
        <taxon>Lactobacillales</taxon>
        <taxon>Streptococcaceae</taxon>
        <taxon>Lactococcus</taxon>
    </lineage>
</organism>
<sequence>MGFGKKFSNLIIPQKENLMMADKLDRIIGDYVNGRLEARIKSIESRYLYKQKVDNLGIRTAYSGGSEPESHVLNKEALENDEEYIKLKDLMYQFSLWYEPLIKEEKEIIKLKHCGYGGFTWYRVMMELDNEGIEISEKKAKFIYYRFRKDINPHIGYFI</sequence>
<evidence type="ECO:0000313" key="2">
    <source>
        <dbReference type="Proteomes" id="UP000028594"/>
    </source>
</evidence>
<evidence type="ECO:0000313" key="1">
    <source>
        <dbReference type="EMBL" id="AII12463.1"/>
    </source>
</evidence>
<evidence type="ECO:0008006" key="3">
    <source>
        <dbReference type="Google" id="ProtNLM"/>
    </source>
</evidence>
<dbReference type="EMBL" id="CP009054">
    <property type="protein sequence ID" value="AII12463.1"/>
    <property type="molecule type" value="Genomic_DNA"/>
</dbReference>